<dbReference type="EMBL" id="CP107567">
    <property type="protein sequence ID" value="UYQ60962.1"/>
    <property type="molecule type" value="Genomic_DNA"/>
</dbReference>
<sequence>MDGASQFQRIGPAYPYDNTAGAHRTYTFAFDPTAGDGVRIIGRPGGERTFTSIAELEVNYGNPGGVMLGGPPTDANGDGKDDIVTFTHNDLADVYVSVSNGTDGFVSGAKWHDFFGLAGETSLWCRRSTERASVAPTSGRVTVIRTPRTEH</sequence>
<gene>
    <name evidence="1" type="ORF">OGH68_05415</name>
</gene>
<name>A0ABY6I511_STRPE</name>
<dbReference type="RefSeq" id="WP_264242168.1">
    <property type="nucleotide sequence ID" value="NZ_CP107567.1"/>
</dbReference>
<protein>
    <submittedName>
        <fullName evidence="1">Uncharacterized protein</fullName>
    </submittedName>
</protein>
<proteinExistence type="predicted"/>
<organism evidence="1 2">
    <name type="scientific">Streptomyces peucetius</name>
    <dbReference type="NCBI Taxonomy" id="1950"/>
    <lineage>
        <taxon>Bacteria</taxon>
        <taxon>Bacillati</taxon>
        <taxon>Actinomycetota</taxon>
        <taxon>Actinomycetes</taxon>
        <taxon>Kitasatosporales</taxon>
        <taxon>Streptomycetaceae</taxon>
        <taxon>Streptomyces</taxon>
    </lineage>
</organism>
<accession>A0ABY6I511</accession>
<evidence type="ECO:0000313" key="1">
    <source>
        <dbReference type="EMBL" id="UYQ60962.1"/>
    </source>
</evidence>
<reference evidence="1" key="1">
    <citation type="submission" date="2022-10" db="EMBL/GenBank/DDBJ databases">
        <title>Cytochrome P450 Catalyzes Benzene Ring Formation in the Biosynthesis of Trialkyl-Substituted Aromatic Polyketides.</title>
        <authorList>
            <person name="Zhao E."/>
            <person name="Ge H."/>
        </authorList>
    </citation>
    <scope>NUCLEOTIDE SEQUENCE</scope>
    <source>
        <strain evidence="1">NA0869</strain>
    </source>
</reference>
<evidence type="ECO:0000313" key="2">
    <source>
        <dbReference type="Proteomes" id="UP001163878"/>
    </source>
</evidence>
<dbReference type="Proteomes" id="UP001163878">
    <property type="component" value="Chromosome"/>
</dbReference>
<keyword evidence="2" id="KW-1185">Reference proteome</keyword>